<feature type="region of interest" description="Disordered" evidence="1">
    <location>
        <begin position="44"/>
        <end position="127"/>
    </location>
</feature>
<evidence type="ECO:0000256" key="1">
    <source>
        <dbReference type="SAM" id="MobiDB-lite"/>
    </source>
</evidence>
<accession>A0ABD2QNT6</accession>
<organism evidence="2 3">
    <name type="scientific">Cichlidogyrus casuarinus</name>
    <dbReference type="NCBI Taxonomy" id="1844966"/>
    <lineage>
        <taxon>Eukaryota</taxon>
        <taxon>Metazoa</taxon>
        <taxon>Spiralia</taxon>
        <taxon>Lophotrochozoa</taxon>
        <taxon>Platyhelminthes</taxon>
        <taxon>Monogenea</taxon>
        <taxon>Monopisthocotylea</taxon>
        <taxon>Dactylogyridea</taxon>
        <taxon>Ancyrocephalidae</taxon>
        <taxon>Cichlidogyrus</taxon>
    </lineage>
</organism>
<gene>
    <name evidence="2" type="primary">DRAP1</name>
    <name evidence="2" type="ORF">Ciccas_000259</name>
</gene>
<protein>
    <submittedName>
        <fullName evidence="2">DR1-associated protein 1 (Negative cofactor 2 alpha)</fullName>
    </submittedName>
</protein>
<feature type="compositionally biased region" description="Polar residues" evidence="1">
    <location>
        <begin position="115"/>
        <end position="127"/>
    </location>
</feature>
<sequence length="154" mass="17737">MTKSYRLTEDKSSRTILPSYLKHIIETTPSFDFLKPLVANVADFKQEKSESNNTENPSASKRGRPRRSVNENISHKKSELYKRSISSNDTNNDSDSIEHGRHPKKFRITFRRDPNSTSVESSLADDQNYKSLSYTSHFDPQVCLDNSEHAHDQF</sequence>
<reference evidence="2 3" key="1">
    <citation type="submission" date="2024-11" db="EMBL/GenBank/DDBJ databases">
        <title>Adaptive evolution of stress response genes in parasites aligns with host niche diversity.</title>
        <authorList>
            <person name="Hahn C."/>
            <person name="Resl P."/>
        </authorList>
    </citation>
    <scope>NUCLEOTIDE SEQUENCE [LARGE SCALE GENOMIC DNA]</scope>
    <source>
        <strain evidence="2">EGGRZ-B1_66</strain>
        <tissue evidence="2">Body</tissue>
    </source>
</reference>
<keyword evidence="3" id="KW-1185">Reference proteome</keyword>
<proteinExistence type="predicted"/>
<comment type="caution">
    <text evidence="2">The sequence shown here is derived from an EMBL/GenBank/DDBJ whole genome shotgun (WGS) entry which is preliminary data.</text>
</comment>
<evidence type="ECO:0000313" key="2">
    <source>
        <dbReference type="EMBL" id="KAL3321057.1"/>
    </source>
</evidence>
<dbReference type="AlphaFoldDB" id="A0ABD2QNT6"/>
<name>A0ABD2QNT6_9PLAT</name>
<dbReference type="EMBL" id="JBJKFK010000013">
    <property type="protein sequence ID" value="KAL3321057.1"/>
    <property type="molecule type" value="Genomic_DNA"/>
</dbReference>
<dbReference type="Proteomes" id="UP001626550">
    <property type="component" value="Unassembled WGS sequence"/>
</dbReference>
<evidence type="ECO:0000313" key="3">
    <source>
        <dbReference type="Proteomes" id="UP001626550"/>
    </source>
</evidence>
<feature type="compositionally biased region" description="Basic and acidic residues" evidence="1">
    <location>
        <begin position="73"/>
        <end position="82"/>
    </location>
</feature>
<feature type="compositionally biased region" description="Low complexity" evidence="1">
    <location>
        <begin position="84"/>
        <end position="94"/>
    </location>
</feature>